<dbReference type="PROSITE" id="PS50088">
    <property type="entry name" value="ANK_REPEAT"/>
    <property type="match status" value="19"/>
</dbReference>
<dbReference type="AlphaFoldDB" id="A0A671YF89"/>
<feature type="repeat" description="ANK" evidence="3">
    <location>
        <begin position="925"/>
        <end position="957"/>
    </location>
</feature>
<keyword evidence="5" id="KW-1185">Reference proteome</keyword>
<dbReference type="SUPFAM" id="SSF48403">
    <property type="entry name" value="Ankyrin repeat"/>
    <property type="match status" value="4"/>
</dbReference>
<dbReference type="InParanoid" id="A0A671YF89"/>
<feature type="repeat" description="ANK" evidence="3">
    <location>
        <begin position="331"/>
        <end position="357"/>
    </location>
</feature>
<name>A0A671YF89_SPAAU</name>
<dbReference type="Pfam" id="PF13606">
    <property type="entry name" value="Ank_3"/>
    <property type="match status" value="1"/>
</dbReference>
<dbReference type="Pfam" id="PF12796">
    <property type="entry name" value="Ank_2"/>
    <property type="match status" value="8"/>
</dbReference>
<dbReference type="InterPro" id="IPR036770">
    <property type="entry name" value="Ankyrin_rpt-contain_sf"/>
</dbReference>
<feature type="repeat" description="ANK" evidence="3">
    <location>
        <begin position="652"/>
        <end position="684"/>
    </location>
</feature>
<dbReference type="Gene3D" id="1.25.40.20">
    <property type="entry name" value="Ankyrin repeat-containing domain"/>
    <property type="match status" value="9"/>
</dbReference>
<feature type="repeat" description="ANK" evidence="3">
    <location>
        <begin position="552"/>
        <end position="581"/>
    </location>
</feature>
<dbReference type="PANTHER" id="PTHR24161:SF119">
    <property type="entry name" value="ANKYRIN REPEAT DOMAIN 44"/>
    <property type="match status" value="1"/>
</dbReference>
<keyword evidence="1" id="KW-0677">Repeat</keyword>
<feature type="repeat" description="ANK" evidence="3">
    <location>
        <begin position="198"/>
        <end position="230"/>
    </location>
</feature>
<dbReference type="Ensembl" id="ENSSAUT00010065392.1">
    <property type="protein sequence ID" value="ENSSAUP00010062361.1"/>
    <property type="gene ID" value="ENSSAUG00010025152.1"/>
</dbReference>
<dbReference type="SMART" id="SM00248">
    <property type="entry name" value="ANK"/>
    <property type="match status" value="27"/>
</dbReference>
<reference evidence="4" key="2">
    <citation type="submission" date="2025-08" db="UniProtKB">
        <authorList>
            <consortium name="Ensembl"/>
        </authorList>
    </citation>
    <scope>IDENTIFICATION</scope>
</reference>
<proteinExistence type="predicted"/>
<feature type="repeat" description="ANK" evidence="3">
    <location>
        <begin position="718"/>
        <end position="750"/>
    </location>
</feature>
<evidence type="ECO:0000313" key="5">
    <source>
        <dbReference type="Proteomes" id="UP000472265"/>
    </source>
</evidence>
<feature type="repeat" description="ANK" evidence="3">
    <location>
        <begin position="685"/>
        <end position="717"/>
    </location>
</feature>
<evidence type="ECO:0000256" key="2">
    <source>
        <dbReference type="ARBA" id="ARBA00023043"/>
    </source>
</evidence>
<evidence type="ECO:0000256" key="1">
    <source>
        <dbReference type="ARBA" id="ARBA00022737"/>
    </source>
</evidence>
<evidence type="ECO:0000256" key="3">
    <source>
        <dbReference type="PROSITE-ProRule" id="PRU00023"/>
    </source>
</evidence>
<dbReference type="InterPro" id="IPR002110">
    <property type="entry name" value="Ankyrin_rpt"/>
</dbReference>
<dbReference type="Proteomes" id="UP000472265">
    <property type="component" value="Chromosome 6"/>
</dbReference>
<protein>
    <submittedName>
        <fullName evidence="4">Ankyrin repeat domain 52</fullName>
    </submittedName>
</protein>
<feature type="repeat" description="ANK" evidence="3">
    <location>
        <begin position="231"/>
        <end position="263"/>
    </location>
</feature>
<gene>
    <name evidence="4" type="primary">ANKRD52</name>
</gene>
<feature type="repeat" description="ANK" evidence="3">
    <location>
        <begin position="822"/>
        <end position="854"/>
    </location>
</feature>
<feature type="repeat" description="ANK" evidence="3">
    <location>
        <begin position="582"/>
        <end position="614"/>
    </location>
</feature>
<sequence length="1037" mass="110668">MSFWLLPVCQAVVKMCDSILRCLIFLCFAKDQEQSTPLHAAAYLGDVHTMDLLIASGANVNAKDQGLLTPLHRAAASQNQRAVELLLKHGAEVNTRDKFWHTPLHMAAAKWAAGCALALIPHVCSLDVADRSGRTPLHHAAHSGHGEMVNLLLSKGANLSAKDKKERQAIHWAAYLGHVEVVKLLLSHSADVMSKDKRGYTPLHAASASGQLDVVKYLMRLIVEIDEPNAFGNTALHMACYTGQDSVATELVNCGANINQANHHGSTPLHLAAASSSGVLCLELLINNGADVNVQNKEGKSPLHMAAMHGRFTGSQIIIQNGAEIDCVDIYGNTPLHVAARYGQELLISTLLTNGADRARPGIHGMLPLHLAALYGFPDCCRKFLSNELLYVVTCLHAAASGGNIECLNLLLSSEAELDVKDNLGRSPLHYAAANGNSQCTISLVRAGAEVNEPDLTGCSPLHYAAASHTFLSFKNSFRGETNSDYSEEREHEASLCLDFLLDNGANPTLKNSKGYSAVHYAAAYGNKQHLELLLEISFNCLEEVESNIPVSPLHLAAYYGHCEALRLLSETLVSLDVRDIDGRTALYLAAQRGFASCVEVLLKHEASYTLKEHKHKWTALHAAAAEGQMDCLLLLVNREQSADIIDSPDTQGQTALMLAALGRHTDCVHILLEKGANADAADKKGFTALHRAAMLGSEDCVSALLEHGASALCRDSQGRTPLHLTASLGHTELLRTLLIAAMKADPLDSILDYRGCTPTHWAAYHGHEGCLHILLENKLFSNQEGNHFTPLHCALVNGHDVAAELLVKTVGPQVVNVSDAKGRTPLHAAAHSGSVAGVQLVLAQGAEVNAVDHSGCSALMVAADCGQTMAVEFLLHKAKPDLTLVDVNNNTALHLACSKGHEMCALLILGEINDSSLINATNSALQMPLHIAARKGLATVVQVLLSRGAAVMAVDEEGHTPALACAPNKNVADCLALILSTMKPFPPREASNGKASHFNPILKNCGIAGSNLSACTLCSHAPVALIASLKSSLTQH</sequence>
<reference evidence="4" key="3">
    <citation type="submission" date="2025-09" db="UniProtKB">
        <authorList>
            <consortium name="Ensembl"/>
        </authorList>
    </citation>
    <scope>IDENTIFICATION</scope>
</reference>
<feature type="repeat" description="ANK" evidence="3">
    <location>
        <begin position="424"/>
        <end position="456"/>
    </location>
</feature>
<dbReference type="PRINTS" id="PR01415">
    <property type="entry name" value="ANKYRIN"/>
</dbReference>
<feature type="repeat" description="ANK" evidence="3">
    <location>
        <begin position="66"/>
        <end position="98"/>
    </location>
</feature>
<dbReference type="PROSITE" id="PS50297">
    <property type="entry name" value="ANK_REP_REGION"/>
    <property type="match status" value="17"/>
</dbReference>
<dbReference type="Pfam" id="PF13637">
    <property type="entry name" value="Ank_4"/>
    <property type="match status" value="1"/>
</dbReference>
<evidence type="ECO:0000313" key="4">
    <source>
        <dbReference type="Ensembl" id="ENSSAUP00010062361.1"/>
    </source>
</evidence>
<dbReference type="PANTHER" id="PTHR24161">
    <property type="entry name" value="ANK_REP_REGION DOMAIN-CONTAINING PROTEIN-RELATED"/>
    <property type="match status" value="1"/>
</dbReference>
<feature type="repeat" description="ANK" evidence="3">
    <location>
        <begin position="298"/>
        <end position="330"/>
    </location>
</feature>
<feature type="repeat" description="ANK" evidence="3">
    <location>
        <begin position="391"/>
        <end position="423"/>
    </location>
</feature>
<dbReference type="Pfam" id="PF00023">
    <property type="entry name" value="Ank"/>
    <property type="match status" value="3"/>
</dbReference>
<organism evidence="4 5">
    <name type="scientific">Sparus aurata</name>
    <name type="common">Gilthead sea bream</name>
    <dbReference type="NCBI Taxonomy" id="8175"/>
    <lineage>
        <taxon>Eukaryota</taxon>
        <taxon>Metazoa</taxon>
        <taxon>Chordata</taxon>
        <taxon>Craniata</taxon>
        <taxon>Vertebrata</taxon>
        <taxon>Euteleostomi</taxon>
        <taxon>Actinopterygii</taxon>
        <taxon>Neopterygii</taxon>
        <taxon>Teleostei</taxon>
        <taxon>Neoteleostei</taxon>
        <taxon>Acanthomorphata</taxon>
        <taxon>Eupercaria</taxon>
        <taxon>Spariformes</taxon>
        <taxon>Sparidae</taxon>
        <taxon>Sparus</taxon>
    </lineage>
</organism>
<dbReference type="Pfam" id="PF13857">
    <property type="entry name" value="Ank_5"/>
    <property type="match status" value="1"/>
</dbReference>
<feature type="repeat" description="ANK" evidence="3">
    <location>
        <begin position="264"/>
        <end position="297"/>
    </location>
</feature>
<feature type="repeat" description="ANK" evidence="3">
    <location>
        <begin position="616"/>
        <end position="648"/>
    </location>
</feature>
<reference evidence="4" key="1">
    <citation type="submission" date="2021-04" db="EMBL/GenBank/DDBJ databases">
        <authorList>
            <consortium name="Wellcome Sanger Institute Data Sharing"/>
        </authorList>
    </citation>
    <scope>NUCLEOTIDE SEQUENCE [LARGE SCALE GENOMIC DNA]</scope>
</reference>
<dbReference type="GeneTree" id="ENSGT00950000182908"/>
<keyword evidence="2 3" id="KW-0040">ANK repeat</keyword>
<feature type="repeat" description="ANK" evidence="3">
    <location>
        <begin position="165"/>
        <end position="197"/>
    </location>
</feature>
<feature type="repeat" description="ANK" evidence="3">
    <location>
        <begin position="132"/>
        <end position="164"/>
    </location>
</feature>
<feature type="repeat" description="ANK" evidence="3">
    <location>
        <begin position="33"/>
        <end position="65"/>
    </location>
</feature>
<accession>A0A671YF89</accession>